<reference evidence="7" key="3">
    <citation type="submission" date="2025-08" db="UniProtKB">
        <authorList>
            <consortium name="Ensembl"/>
        </authorList>
    </citation>
    <scope>IDENTIFICATION</scope>
    <source>
        <strain evidence="7">HSOK</strain>
    </source>
</reference>
<reference key="1">
    <citation type="journal article" date="2007" name="Nature">
        <title>The medaka draft genome and insights into vertebrate genome evolution.</title>
        <authorList>
            <person name="Kasahara M."/>
            <person name="Naruse K."/>
            <person name="Sasaki S."/>
            <person name="Nakatani Y."/>
            <person name="Qu W."/>
            <person name="Ahsan B."/>
            <person name="Yamada T."/>
            <person name="Nagayasu Y."/>
            <person name="Doi K."/>
            <person name="Kasai Y."/>
            <person name="Jindo T."/>
            <person name="Kobayashi D."/>
            <person name="Shimada A."/>
            <person name="Toyoda A."/>
            <person name="Kuroki Y."/>
            <person name="Fujiyama A."/>
            <person name="Sasaki T."/>
            <person name="Shimizu A."/>
            <person name="Asakawa S."/>
            <person name="Shimizu N."/>
            <person name="Hashimoto S."/>
            <person name="Yang J."/>
            <person name="Lee Y."/>
            <person name="Matsushima K."/>
            <person name="Sugano S."/>
            <person name="Sakaizumi M."/>
            <person name="Narita T."/>
            <person name="Ohishi K."/>
            <person name="Haga S."/>
            <person name="Ohta F."/>
            <person name="Nomoto H."/>
            <person name="Nogata K."/>
            <person name="Morishita T."/>
            <person name="Endo T."/>
            <person name="Shin-I T."/>
            <person name="Takeda H."/>
            <person name="Morishita S."/>
            <person name="Kohara Y."/>
        </authorList>
    </citation>
    <scope>NUCLEOTIDE SEQUENCE [LARGE SCALE GENOMIC DNA]</scope>
    <source>
        <strain>Hd-rR</strain>
    </source>
</reference>
<dbReference type="InterPro" id="IPR051270">
    <property type="entry name" value="Tyrosine-tRNA_ligase_regulator"/>
</dbReference>
<keyword evidence="3" id="KW-0648">Protein biosynthesis</keyword>
<dbReference type="Pfam" id="PF01588">
    <property type="entry name" value="tRNA_bind"/>
    <property type="match status" value="1"/>
</dbReference>
<dbReference type="PANTHER" id="PTHR11586">
    <property type="entry name" value="TRNA-AMINOACYLATION COFACTOR ARC1 FAMILY MEMBER"/>
    <property type="match status" value="1"/>
</dbReference>
<dbReference type="PROSITE" id="PS50886">
    <property type="entry name" value="TRBD"/>
    <property type="match status" value="1"/>
</dbReference>
<dbReference type="GO" id="GO:0006412">
    <property type="term" value="P:translation"/>
    <property type="evidence" value="ECO:0007669"/>
    <property type="project" value="UniProtKB-KW"/>
</dbReference>
<evidence type="ECO:0000256" key="2">
    <source>
        <dbReference type="ARBA" id="ARBA00022884"/>
    </source>
</evidence>
<keyword evidence="2 4" id="KW-0694">RNA-binding</keyword>
<organism evidence="7 8">
    <name type="scientific">Oryzias latipes</name>
    <name type="common">Japanese rice fish</name>
    <name type="synonym">Japanese killifish</name>
    <dbReference type="NCBI Taxonomy" id="8090"/>
    <lineage>
        <taxon>Eukaryota</taxon>
        <taxon>Metazoa</taxon>
        <taxon>Chordata</taxon>
        <taxon>Craniata</taxon>
        <taxon>Vertebrata</taxon>
        <taxon>Euteleostomi</taxon>
        <taxon>Actinopterygii</taxon>
        <taxon>Neopterygii</taxon>
        <taxon>Teleostei</taxon>
        <taxon>Neoteleostei</taxon>
        <taxon>Acanthomorphata</taxon>
        <taxon>Ovalentaria</taxon>
        <taxon>Atherinomorphae</taxon>
        <taxon>Beloniformes</taxon>
        <taxon>Adrianichthyidae</taxon>
        <taxon>Oryziinae</taxon>
        <taxon>Oryzias</taxon>
    </lineage>
</organism>
<evidence type="ECO:0000313" key="7">
    <source>
        <dbReference type="Ensembl" id="ENSORLP00015020002.1"/>
    </source>
</evidence>
<evidence type="ECO:0000256" key="3">
    <source>
        <dbReference type="ARBA" id="ARBA00022917"/>
    </source>
</evidence>
<dbReference type="SUPFAM" id="SSF50249">
    <property type="entry name" value="Nucleic acid-binding proteins"/>
    <property type="match status" value="1"/>
</dbReference>
<reference evidence="7 8" key="2">
    <citation type="submission" date="2017-04" db="EMBL/GenBank/DDBJ databases">
        <title>CpG methylation of centromeres and impact of large insertions on vertebrate speciation.</title>
        <authorList>
            <person name="Ichikawa K."/>
            <person name="Yoshimura J."/>
            <person name="Morishita S."/>
        </authorList>
    </citation>
    <scope>NUCLEOTIDE SEQUENCE</scope>
    <source>
        <strain evidence="7 8">HSOK</strain>
    </source>
</reference>
<feature type="compositionally biased region" description="Basic and acidic residues" evidence="5">
    <location>
        <begin position="121"/>
        <end position="133"/>
    </location>
</feature>
<protein>
    <submittedName>
        <fullName evidence="7">Aminoacyl tRNA synthetase complex interacting multifunctional protein 1b</fullName>
    </submittedName>
</protein>
<dbReference type="GO" id="GO:0000049">
    <property type="term" value="F:tRNA binding"/>
    <property type="evidence" value="ECO:0007669"/>
    <property type="project" value="UniProtKB-UniRule"/>
</dbReference>
<sequence>RSRCSPLLSVCSLEETILKLDPEDGKQVMEYFKAHALLIREKNLLQASIREQKKLLVENAKLKNDIAQLRSQLQDKQDKKRRAGTPLPTDQPASKTGATAAQPVNHLPPSSSSHEGGGQTGEEKKRRAERSADVLHGSVSAPPTSDPFCLGAEPRMDASRLDLRVGRLLSVRPHPLSDGLSVQEVDVGENGPRTVVIKLFQRSLVVVLCNVKASKLRGVVSQARLLCCSASDDCVEMLAPPVGSAPGDRVTFLSYPGDPDRELQSKQRVWEVLKPDLQVDCRGVANYKGCAFEVKGKGLCRAPSLVNCAIR</sequence>
<feature type="domain" description="TRNA-binding" evidence="6">
    <location>
        <begin position="157"/>
        <end position="251"/>
    </location>
</feature>
<feature type="region of interest" description="Disordered" evidence="5">
    <location>
        <begin position="70"/>
        <end position="151"/>
    </location>
</feature>
<evidence type="ECO:0000256" key="4">
    <source>
        <dbReference type="PROSITE-ProRule" id="PRU00209"/>
    </source>
</evidence>
<accession>A0A3P9IIU4</accession>
<reference evidence="7" key="4">
    <citation type="submission" date="2025-09" db="UniProtKB">
        <authorList>
            <consortium name="Ensembl"/>
        </authorList>
    </citation>
    <scope>IDENTIFICATION</scope>
    <source>
        <strain evidence="7">HSOK</strain>
    </source>
</reference>
<dbReference type="PANTHER" id="PTHR11586:SF42">
    <property type="entry name" value="AMINOACYL TRNA SYNTHASE COMPLEX-INTERACTING MULTIFUNCTIONAL PROTEIN 1"/>
    <property type="match status" value="1"/>
</dbReference>
<keyword evidence="1 4" id="KW-0820">tRNA-binding</keyword>
<dbReference type="FunFam" id="2.40.50.140:FF:000586">
    <property type="entry name" value="Zgc:101853"/>
    <property type="match status" value="1"/>
</dbReference>
<proteinExistence type="predicted"/>
<evidence type="ECO:0000259" key="6">
    <source>
        <dbReference type="PROSITE" id="PS50886"/>
    </source>
</evidence>
<evidence type="ECO:0000256" key="5">
    <source>
        <dbReference type="SAM" id="MobiDB-lite"/>
    </source>
</evidence>
<dbReference type="Gene3D" id="2.40.50.140">
    <property type="entry name" value="Nucleic acid-binding proteins"/>
    <property type="match status" value="1"/>
</dbReference>
<evidence type="ECO:0000313" key="8">
    <source>
        <dbReference type="Proteomes" id="UP000265200"/>
    </source>
</evidence>
<dbReference type="InterPro" id="IPR002547">
    <property type="entry name" value="tRNA-bd_dom"/>
</dbReference>
<dbReference type="Proteomes" id="UP000265200">
    <property type="component" value="Chromosome 18"/>
</dbReference>
<evidence type="ECO:0000256" key="1">
    <source>
        <dbReference type="ARBA" id="ARBA00022555"/>
    </source>
</evidence>
<dbReference type="InterPro" id="IPR012340">
    <property type="entry name" value="NA-bd_OB-fold"/>
</dbReference>
<dbReference type="Ensembl" id="ENSORLT00015029090.1">
    <property type="protein sequence ID" value="ENSORLP00015020002.1"/>
    <property type="gene ID" value="ENSORLG00015021117.1"/>
</dbReference>
<name>A0A3P9IIU4_ORYLA</name>
<dbReference type="AlphaFoldDB" id="A0A3P9IIU4"/>